<dbReference type="InterPro" id="IPR032710">
    <property type="entry name" value="NTF2-like_dom_sf"/>
</dbReference>
<evidence type="ECO:0000313" key="2">
    <source>
        <dbReference type="Proteomes" id="UP001602245"/>
    </source>
</evidence>
<sequence length="127" mass="13173">MPDDSDHLVRRLAGACDSGDHAALRALLHAEAVCVCDGGGAVLAALQPVRGPADVARLVIALLSERPGARLTVESVNGRTGLALRRDGTAVAVVAVGATAGRITHLWIVLNPAKLLHWHHRNGDSSS</sequence>
<dbReference type="InterPro" id="IPR052704">
    <property type="entry name" value="ECF_Sigma-70_Domain"/>
</dbReference>
<gene>
    <name evidence="1" type="ORF">ACFY35_12755</name>
</gene>
<organism evidence="1 2">
    <name type="scientific">Paractinoplanes globisporus</name>
    <dbReference type="NCBI Taxonomy" id="113565"/>
    <lineage>
        <taxon>Bacteria</taxon>
        <taxon>Bacillati</taxon>
        <taxon>Actinomycetota</taxon>
        <taxon>Actinomycetes</taxon>
        <taxon>Micromonosporales</taxon>
        <taxon>Micromonosporaceae</taxon>
        <taxon>Paractinoplanes</taxon>
    </lineage>
</organism>
<comment type="caution">
    <text evidence="1">The sequence shown here is derived from an EMBL/GenBank/DDBJ whole genome shotgun (WGS) entry which is preliminary data.</text>
</comment>
<accession>A0ABW6WD85</accession>
<proteinExistence type="predicted"/>
<dbReference type="SUPFAM" id="SSF54427">
    <property type="entry name" value="NTF2-like"/>
    <property type="match status" value="1"/>
</dbReference>
<dbReference type="PANTHER" id="PTHR30173:SF43">
    <property type="entry name" value="ECF RNA POLYMERASE SIGMA FACTOR SIGI-RELATED"/>
    <property type="match status" value="1"/>
</dbReference>
<name>A0ABW6WD85_9ACTN</name>
<dbReference type="Proteomes" id="UP001602245">
    <property type="component" value="Unassembled WGS sequence"/>
</dbReference>
<dbReference type="EMBL" id="JBIAZU010000002">
    <property type="protein sequence ID" value="MFF5290310.1"/>
    <property type="molecule type" value="Genomic_DNA"/>
</dbReference>
<keyword evidence="2" id="KW-1185">Reference proteome</keyword>
<reference evidence="1 2" key="1">
    <citation type="submission" date="2024-10" db="EMBL/GenBank/DDBJ databases">
        <title>The Natural Products Discovery Center: Release of the First 8490 Sequenced Strains for Exploring Actinobacteria Biosynthetic Diversity.</title>
        <authorList>
            <person name="Kalkreuter E."/>
            <person name="Kautsar S.A."/>
            <person name="Yang D."/>
            <person name="Bader C.D."/>
            <person name="Teijaro C.N."/>
            <person name="Fluegel L."/>
            <person name="Davis C.M."/>
            <person name="Simpson J.R."/>
            <person name="Lauterbach L."/>
            <person name="Steele A.D."/>
            <person name="Gui C."/>
            <person name="Meng S."/>
            <person name="Li G."/>
            <person name="Viehrig K."/>
            <person name="Ye F."/>
            <person name="Su P."/>
            <person name="Kiefer A.F."/>
            <person name="Nichols A."/>
            <person name="Cepeda A.J."/>
            <person name="Yan W."/>
            <person name="Fan B."/>
            <person name="Jiang Y."/>
            <person name="Adhikari A."/>
            <person name="Zheng C.-J."/>
            <person name="Schuster L."/>
            <person name="Cowan T.M."/>
            <person name="Smanski M.J."/>
            <person name="Chevrette M.G."/>
            <person name="De Carvalho L.P.S."/>
            <person name="Shen B."/>
        </authorList>
    </citation>
    <scope>NUCLEOTIDE SEQUENCE [LARGE SCALE GENOMIC DNA]</scope>
    <source>
        <strain evidence="1 2">NPDC000087</strain>
    </source>
</reference>
<dbReference type="PANTHER" id="PTHR30173">
    <property type="entry name" value="SIGMA 19 FACTOR"/>
    <property type="match status" value="1"/>
</dbReference>
<dbReference type="Gene3D" id="3.10.450.50">
    <property type="match status" value="1"/>
</dbReference>
<evidence type="ECO:0000313" key="1">
    <source>
        <dbReference type="EMBL" id="MFF5290310.1"/>
    </source>
</evidence>
<protein>
    <submittedName>
        <fullName evidence="1">Siderophore-interacting protein</fullName>
    </submittedName>
</protein>
<dbReference type="RefSeq" id="WP_020510928.1">
    <property type="nucleotide sequence ID" value="NZ_JBIAZU010000002.1"/>
</dbReference>